<dbReference type="Proteomes" id="UP000006073">
    <property type="component" value="Unassembled WGS sequence"/>
</dbReference>
<sequence>MRIVRFIQFLLFKKLRGMVPPLKMNFNNFGNSLFQFLI</sequence>
<accession>S2DNF4</accession>
<keyword evidence="2" id="KW-1185">Reference proteome</keyword>
<reference evidence="1 2" key="1">
    <citation type="journal article" date="2013" name="Genome Announc.">
        <title>Draft Genome Sequence of Indibacter alkaliphilus Strain LW1T, Isolated from Lonar Lake, a Haloalkaline Lake in the Buldana District of Maharashtra, India.</title>
        <authorList>
            <person name="Singh A."/>
            <person name="Kumar Jangir P."/>
            <person name="Sharma R."/>
            <person name="Singh A."/>
            <person name="Kumar Pinnaka A."/>
            <person name="Shivaji S."/>
        </authorList>
    </citation>
    <scope>NUCLEOTIDE SEQUENCE [LARGE SCALE GENOMIC DNA]</scope>
    <source>
        <strain evidence="2">CCUG 57479 / KCTC 22604 / LW1</strain>
    </source>
</reference>
<evidence type="ECO:0000313" key="1">
    <source>
        <dbReference type="EMBL" id="EOZ98760.1"/>
    </source>
</evidence>
<dbReference type="AlphaFoldDB" id="S2DNF4"/>
<name>S2DNF4_INDAL</name>
<proteinExistence type="predicted"/>
<comment type="caution">
    <text evidence="1">The sequence shown here is derived from an EMBL/GenBank/DDBJ whole genome shotgun (WGS) entry which is preliminary data.</text>
</comment>
<dbReference type="STRING" id="1189612.A33Q_1414"/>
<organism evidence="1 2">
    <name type="scientific">Indibacter alkaliphilus (strain CCUG 57479 / KCTC 22604 / LW1)</name>
    <dbReference type="NCBI Taxonomy" id="1189612"/>
    <lineage>
        <taxon>Bacteria</taxon>
        <taxon>Pseudomonadati</taxon>
        <taxon>Bacteroidota</taxon>
        <taxon>Cytophagia</taxon>
        <taxon>Cytophagales</taxon>
        <taxon>Cyclobacteriaceae</taxon>
    </lineage>
</organism>
<gene>
    <name evidence="1" type="ORF">A33Q_1414</name>
</gene>
<protein>
    <submittedName>
        <fullName evidence="1">Uncharacterized protein</fullName>
    </submittedName>
</protein>
<evidence type="ECO:0000313" key="2">
    <source>
        <dbReference type="Proteomes" id="UP000006073"/>
    </source>
</evidence>
<dbReference type="EMBL" id="ALWO02000023">
    <property type="protein sequence ID" value="EOZ98760.1"/>
    <property type="molecule type" value="Genomic_DNA"/>
</dbReference>